<comment type="caution">
    <text evidence="1">The sequence shown here is derived from an EMBL/GenBank/DDBJ whole genome shotgun (WGS) entry which is preliminary data.</text>
</comment>
<sequence length="352" mass="40689">MSVKYKLLRGKSAPRGQNPSHQVSVLVPRLILWFIVGTALLLPWLYDTPISLFYKFLAHSKFYRFSGFETLETVFFYSVVEGSYTKRFIRAPSRRIDVREPKSADSKFGPNNPRWPRMRRPSRRLGEMLTYVAPLLTLDFTLIKKYAGVPVEHIRRVGGYSPAVIGQDGDISASFLRPTFHNFTLASPLQLWRPLPTDAPSSRRIVLELIISFFIYDALFFFIHIAFHRLPYLASIHKPHHRHGEMNPQVTNQLSIAERLSLILLANFALNIIKSHVLTRSIFVPIFVYLLIEVHSGLDLDWGYDKVLPRGWGAGARKHAKHHREGNAGFQQFFCWWDNGLELWDGIFEKKD</sequence>
<protein>
    <submittedName>
        <fullName evidence="1">Uncharacterized protein</fullName>
    </submittedName>
</protein>
<reference evidence="2" key="1">
    <citation type="journal article" date="2024" name="Front. Bioeng. Biotechnol.">
        <title>Genome-scale model development and genomic sequencing of the oleaginous clade Lipomyces.</title>
        <authorList>
            <person name="Czajka J.J."/>
            <person name="Han Y."/>
            <person name="Kim J."/>
            <person name="Mondo S.J."/>
            <person name="Hofstad B.A."/>
            <person name="Robles A."/>
            <person name="Haridas S."/>
            <person name="Riley R."/>
            <person name="LaButti K."/>
            <person name="Pangilinan J."/>
            <person name="Andreopoulos W."/>
            <person name="Lipzen A."/>
            <person name="Yan J."/>
            <person name="Wang M."/>
            <person name="Ng V."/>
            <person name="Grigoriev I.V."/>
            <person name="Spatafora J.W."/>
            <person name="Magnuson J.K."/>
            <person name="Baker S.E."/>
            <person name="Pomraning K.R."/>
        </authorList>
    </citation>
    <scope>NUCLEOTIDE SEQUENCE [LARGE SCALE GENOMIC DNA]</scope>
    <source>
        <strain evidence="2">CBS 7786</strain>
    </source>
</reference>
<name>A0ACC3STD7_LIPKO</name>
<dbReference type="Proteomes" id="UP001433508">
    <property type="component" value="Unassembled WGS sequence"/>
</dbReference>
<evidence type="ECO:0000313" key="1">
    <source>
        <dbReference type="EMBL" id="KAK9234904.1"/>
    </source>
</evidence>
<proteinExistence type="predicted"/>
<organism evidence="1 2">
    <name type="scientific">Lipomyces kononenkoae</name>
    <name type="common">Yeast</name>
    <dbReference type="NCBI Taxonomy" id="34357"/>
    <lineage>
        <taxon>Eukaryota</taxon>
        <taxon>Fungi</taxon>
        <taxon>Dikarya</taxon>
        <taxon>Ascomycota</taxon>
        <taxon>Saccharomycotina</taxon>
        <taxon>Lipomycetes</taxon>
        <taxon>Lipomycetales</taxon>
        <taxon>Lipomycetaceae</taxon>
        <taxon>Lipomyces</taxon>
    </lineage>
</organism>
<keyword evidence="2" id="KW-1185">Reference proteome</keyword>
<evidence type="ECO:0000313" key="2">
    <source>
        <dbReference type="Proteomes" id="UP001433508"/>
    </source>
</evidence>
<dbReference type="EMBL" id="MU971442">
    <property type="protein sequence ID" value="KAK9234904.1"/>
    <property type="molecule type" value="Genomic_DNA"/>
</dbReference>
<gene>
    <name evidence="1" type="ORF">V1525DRAFT_411571</name>
</gene>
<accession>A0ACC3STD7</accession>